<name>A0A1S8WJG3_OPIVI</name>
<proteinExistence type="predicted"/>
<evidence type="ECO:0000313" key="1">
    <source>
        <dbReference type="EMBL" id="OON14572.1"/>
    </source>
</evidence>
<dbReference type="Proteomes" id="UP000243686">
    <property type="component" value="Unassembled WGS sequence"/>
</dbReference>
<sequence length="253" mass="28003">MRKSPLIVSKMKLARVYGTYRNMLLTGPDLVNSLCGVLLRFLGHFDVLVADIEAMFHHVKFHSLIGMHYVFSGGPAAALLHIGQFHLHEKYASCGLSAETLHRDILFRRVQLNQPGVYVNVEIRIVPGELSLSSPHLMVVELSTWRSDPPPPLSTVANSKTPNMLPMLSQPLDAALIAPIRPSADIQGNQRSDLLVWVEHEAQRIPVFVCPAGCQDMPVEVKCQSSFQKVFGKVFETHTEEASEYSALVAPGN</sequence>
<keyword evidence="2" id="KW-1185">Reference proteome</keyword>
<dbReference type="EMBL" id="KV906549">
    <property type="protein sequence ID" value="OON14572.1"/>
    <property type="molecule type" value="Genomic_DNA"/>
</dbReference>
<dbReference type="AlphaFoldDB" id="A0A1S8WJG3"/>
<accession>A0A1S8WJG3</accession>
<protein>
    <submittedName>
        <fullName evidence="1">Uncharacterized protein</fullName>
    </submittedName>
</protein>
<reference evidence="1 2" key="1">
    <citation type="submission" date="2015-03" db="EMBL/GenBank/DDBJ databases">
        <title>Draft genome of the nematode, Opisthorchis viverrini.</title>
        <authorList>
            <person name="Mitreva M."/>
        </authorList>
    </citation>
    <scope>NUCLEOTIDE SEQUENCE [LARGE SCALE GENOMIC DNA]</scope>
    <source>
        <strain evidence="1">Khon Kaen</strain>
    </source>
</reference>
<gene>
    <name evidence="1" type="ORF">X801_09634</name>
</gene>
<organism evidence="1 2">
    <name type="scientific">Opisthorchis viverrini</name>
    <name type="common">Southeast Asian liver fluke</name>
    <dbReference type="NCBI Taxonomy" id="6198"/>
    <lineage>
        <taxon>Eukaryota</taxon>
        <taxon>Metazoa</taxon>
        <taxon>Spiralia</taxon>
        <taxon>Lophotrochozoa</taxon>
        <taxon>Platyhelminthes</taxon>
        <taxon>Trematoda</taxon>
        <taxon>Digenea</taxon>
        <taxon>Opisthorchiida</taxon>
        <taxon>Opisthorchiata</taxon>
        <taxon>Opisthorchiidae</taxon>
        <taxon>Opisthorchis</taxon>
    </lineage>
</organism>
<evidence type="ECO:0000313" key="2">
    <source>
        <dbReference type="Proteomes" id="UP000243686"/>
    </source>
</evidence>